<feature type="transmembrane region" description="Helical" evidence="5">
    <location>
        <begin position="134"/>
        <end position="153"/>
    </location>
</feature>
<reference evidence="7 8" key="1">
    <citation type="journal article" date="2016" name="Nat. Commun.">
        <title>Thousands of microbial genomes shed light on interconnected biogeochemical processes in an aquifer system.</title>
        <authorList>
            <person name="Anantharaman K."/>
            <person name="Brown C.T."/>
            <person name="Hug L.A."/>
            <person name="Sharon I."/>
            <person name="Castelle C.J."/>
            <person name="Probst A.J."/>
            <person name="Thomas B.C."/>
            <person name="Singh A."/>
            <person name="Wilkins M.J."/>
            <person name="Karaoz U."/>
            <person name="Brodie E.L."/>
            <person name="Williams K.H."/>
            <person name="Hubbard S.S."/>
            <person name="Banfield J.F."/>
        </authorList>
    </citation>
    <scope>NUCLEOTIDE SEQUENCE [LARGE SCALE GENOMIC DNA]</scope>
</reference>
<evidence type="ECO:0000256" key="4">
    <source>
        <dbReference type="ARBA" id="ARBA00023136"/>
    </source>
</evidence>
<name>A0A1F5SC63_9BACT</name>
<feature type="transmembrane region" description="Helical" evidence="5">
    <location>
        <begin position="301"/>
        <end position="317"/>
    </location>
</feature>
<feature type="transmembrane region" description="Helical" evidence="5">
    <location>
        <begin position="67"/>
        <end position="92"/>
    </location>
</feature>
<dbReference type="InterPro" id="IPR044880">
    <property type="entry name" value="NCX_ion-bd_dom_sf"/>
</dbReference>
<evidence type="ECO:0000256" key="1">
    <source>
        <dbReference type="ARBA" id="ARBA00004141"/>
    </source>
</evidence>
<protein>
    <submittedName>
        <fullName evidence="7">Sodium:proton exchanger</fullName>
    </submittedName>
</protein>
<evidence type="ECO:0000259" key="6">
    <source>
        <dbReference type="Pfam" id="PF01699"/>
    </source>
</evidence>
<keyword evidence="3 5" id="KW-1133">Transmembrane helix</keyword>
<dbReference type="GO" id="GO:0006874">
    <property type="term" value="P:intracellular calcium ion homeostasis"/>
    <property type="evidence" value="ECO:0007669"/>
    <property type="project" value="TreeGrafter"/>
</dbReference>
<dbReference type="InterPro" id="IPR004481">
    <property type="entry name" value="K/Na/Ca-exchanger"/>
</dbReference>
<evidence type="ECO:0000256" key="5">
    <source>
        <dbReference type="SAM" id="Phobius"/>
    </source>
</evidence>
<dbReference type="Pfam" id="PF01699">
    <property type="entry name" value="Na_Ca_ex"/>
    <property type="match status" value="2"/>
</dbReference>
<keyword evidence="2 5" id="KW-0812">Transmembrane</keyword>
<feature type="transmembrane region" description="Helical" evidence="5">
    <location>
        <begin position="6"/>
        <end position="22"/>
    </location>
</feature>
<feature type="transmembrane region" description="Helical" evidence="5">
    <location>
        <begin position="34"/>
        <end position="55"/>
    </location>
</feature>
<dbReference type="Proteomes" id="UP000178783">
    <property type="component" value="Unassembled WGS sequence"/>
</dbReference>
<organism evidence="7 8">
    <name type="scientific">Candidatus Falkowbacteria bacterium RIFCSPLOWO2_02_FULL_45_21</name>
    <dbReference type="NCBI Taxonomy" id="1797989"/>
    <lineage>
        <taxon>Bacteria</taxon>
        <taxon>Candidatus Falkowiibacteriota</taxon>
    </lineage>
</organism>
<proteinExistence type="predicted"/>
<accession>A0A1F5SC63</accession>
<dbReference type="EMBL" id="MFFW01000033">
    <property type="protein sequence ID" value="OGF24196.1"/>
    <property type="molecule type" value="Genomic_DNA"/>
</dbReference>
<feature type="domain" description="Sodium/calcium exchanger membrane region" evidence="6">
    <location>
        <begin position="173"/>
        <end position="315"/>
    </location>
</feature>
<dbReference type="Gene3D" id="1.20.1420.30">
    <property type="entry name" value="NCX, central ion-binding region"/>
    <property type="match status" value="1"/>
</dbReference>
<dbReference type="PANTHER" id="PTHR10846">
    <property type="entry name" value="SODIUM/POTASSIUM/CALCIUM EXCHANGER"/>
    <property type="match status" value="1"/>
</dbReference>
<dbReference type="NCBIfam" id="TIGR00367">
    <property type="entry name" value="calcium/sodium antiporter"/>
    <property type="match status" value="1"/>
</dbReference>
<feature type="transmembrane region" description="Helical" evidence="5">
    <location>
        <begin position="174"/>
        <end position="192"/>
    </location>
</feature>
<dbReference type="GO" id="GO:0005262">
    <property type="term" value="F:calcium channel activity"/>
    <property type="evidence" value="ECO:0007669"/>
    <property type="project" value="TreeGrafter"/>
</dbReference>
<dbReference type="AlphaFoldDB" id="A0A1F5SC63"/>
<evidence type="ECO:0000313" key="8">
    <source>
        <dbReference type="Proteomes" id="UP000178783"/>
    </source>
</evidence>
<comment type="caution">
    <text evidence="7">The sequence shown here is derived from an EMBL/GenBank/DDBJ whole genome shotgun (WGS) entry which is preliminary data.</text>
</comment>
<feature type="domain" description="Sodium/calcium exchanger membrane region" evidence="6">
    <location>
        <begin position="4"/>
        <end position="151"/>
    </location>
</feature>
<evidence type="ECO:0000256" key="2">
    <source>
        <dbReference type="ARBA" id="ARBA00022692"/>
    </source>
</evidence>
<keyword evidence="4 5" id="KW-0472">Membrane</keyword>
<dbReference type="InterPro" id="IPR004837">
    <property type="entry name" value="NaCa_Exmemb"/>
</dbReference>
<gene>
    <name evidence="7" type="ORF">A3H66_02685</name>
</gene>
<evidence type="ECO:0000256" key="3">
    <source>
        <dbReference type="ARBA" id="ARBA00022989"/>
    </source>
</evidence>
<feature type="transmembrane region" description="Helical" evidence="5">
    <location>
        <begin position="104"/>
        <end position="122"/>
    </location>
</feature>
<dbReference type="GO" id="GO:0005886">
    <property type="term" value="C:plasma membrane"/>
    <property type="evidence" value="ECO:0007669"/>
    <property type="project" value="TreeGrafter"/>
</dbReference>
<comment type="subcellular location">
    <subcellularLocation>
        <location evidence="1">Membrane</location>
        <topology evidence="1">Multi-pass membrane protein</topology>
    </subcellularLocation>
</comment>
<evidence type="ECO:0000313" key="7">
    <source>
        <dbReference type="EMBL" id="OGF24196.1"/>
    </source>
</evidence>
<feature type="transmembrane region" description="Helical" evidence="5">
    <location>
        <begin position="237"/>
        <end position="260"/>
    </location>
</feature>
<dbReference type="PANTHER" id="PTHR10846:SF8">
    <property type="entry name" value="INNER MEMBRANE PROTEIN YRBG"/>
    <property type="match status" value="1"/>
</dbReference>
<sequence>MITYILFIIGFFLLIKGADFLVDGSASIAKKLKISGIVIGLTIVAFGTSAPEFIVNIFASAQGNTEIAIGNILGSNIANILLILGISAIIYPITAKKNTVLKEIPLSLLAAVVLGLMANDIIIDGADFSGITKIDGFILLSFFIIFLYYTFGITKSDKDIVEEEIKIFSHFKSVIFIILGLAGLAIGGKWIVDGAVQIAEFFNISQSLIGLTIVAVGTSLPELATSAVAAYKKQSDIAIGNVVGSNIFNIFWILGVSAVIRPLPFNTSSNGDITMTIFASIVLFLVMFIGKKRVIERWQGVFMVTTYAGYIVFLVLTK</sequence>
<dbReference type="GO" id="GO:0008273">
    <property type="term" value="F:calcium, potassium:sodium antiporter activity"/>
    <property type="evidence" value="ECO:0007669"/>
    <property type="project" value="TreeGrafter"/>
</dbReference>
<feature type="transmembrane region" description="Helical" evidence="5">
    <location>
        <begin position="272"/>
        <end position="289"/>
    </location>
</feature>
<dbReference type="STRING" id="1797989.A3H66_02685"/>